<evidence type="ECO:0000256" key="3">
    <source>
        <dbReference type="ARBA" id="ARBA00004496"/>
    </source>
</evidence>
<dbReference type="UniPathway" id="UPA00850"/>
<dbReference type="NCBIfam" id="TIGR01499">
    <property type="entry name" value="folC"/>
    <property type="match status" value="1"/>
</dbReference>
<comment type="subcellular location">
    <subcellularLocation>
        <location evidence="3">Cytoplasm</location>
    </subcellularLocation>
    <subcellularLocation>
        <location evidence="1">Mitochondrion inner membrane</location>
    </subcellularLocation>
    <subcellularLocation>
        <location evidence="2">Mitochondrion matrix</location>
    </subcellularLocation>
</comment>
<evidence type="ECO:0000256" key="8">
    <source>
        <dbReference type="ARBA" id="ARBA00022598"/>
    </source>
</evidence>
<name>A0A8C2AF44_CYPCA</name>
<dbReference type="PROSITE" id="PS01012">
    <property type="entry name" value="FOLYLPOLYGLU_SYNT_2"/>
    <property type="match status" value="1"/>
</dbReference>
<dbReference type="InterPro" id="IPR023600">
    <property type="entry name" value="Folylpolyglutamate_synth_euk"/>
</dbReference>
<keyword evidence="9 19" id="KW-0479">Metal-binding</keyword>
<dbReference type="PANTHER" id="PTHR11136:SF5">
    <property type="entry name" value="FOLYLPOLYGLUTAMATE SYNTHASE, MITOCHONDRIAL"/>
    <property type="match status" value="1"/>
</dbReference>
<evidence type="ECO:0000256" key="12">
    <source>
        <dbReference type="ARBA" id="ARBA00022840"/>
    </source>
</evidence>
<evidence type="ECO:0000256" key="5">
    <source>
        <dbReference type="ARBA" id="ARBA00008276"/>
    </source>
</evidence>
<dbReference type="InterPro" id="IPR001645">
    <property type="entry name" value="Folylpolyglutamate_synth"/>
</dbReference>
<keyword evidence="6" id="KW-0963">Cytoplasm</keyword>
<evidence type="ECO:0000256" key="17">
    <source>
        <dbReference type="PIRNR" id="PIRNR038895"/>
    </source>
</evidence>
<dbReference type="SUPFAM" id="SSF53244">
    <property type="entry name" value="MurD-like peptide ligases, peptide-binding domain"/>
    <property type="match status" value="1"/>
</dbReference>
<evidence type="ECO:0000256" key="11">
    <source>
        <dbReference type="ARBA" id="ARBA00022792"/>
    </source>
</evidence>
<dbReference type="Proteomes" id="UP000694700">
    <property type="component" value="Unplaced"/>
</dbReference>
<dbReference type="InterPro" id="IPR036565">
    <property type="entry name" value="Mur-like_cat_sf"/>
</dbReference>
<keyword evidence="13 19" id="KW-0460">Magnesium</keyword>
<dbReference type="InterPro" id="IPR018109">
    <property type="entry name" value="Folylpolyglutamate_synth_CS"/>
</dbReference>
<evidence type="ECO:0000256" key="7">
    <source>
        <dbReference type="ARBA" id="ARBA00022563"/>
    </source>
</evidence>
<reference evidence="20" key="1">
    <citation type="submission" date="2025-08" db="UniProtKB">
        <authorList>
            <consortium name="Ensembl"/>
        </authorList>
    </citation>
    <scope>IDENTIFICATION</scope>
</reference>
<dbReference type="SUPFAM" id="SSF53623">
    <property type="entry name" value="MurD-like peptide ligases, catalytic domain"/>
    <property type="match status" value="1"/>
</dbReference>
<evidence type="ECO:0000256" key="6">
    <source>
        <dbReference type="ARBA" id="ARBA00022490"/>
    </source>
</evidence>
<dbReference type="PANTHER" id="PTHR11136">
    <property type="entry name" value="FOLYLPOLYGLUTAMATE SYNTHASE-RELATED"/>
    <property type="match status" value="1"/>
</dbReference>
<dbReference type="Gene3D" id="3.40.1190.10">
    <property type="entry name" value="Mur-like, catalytic domain"/>
    <property type="match status" value="1"/>
</dbReference>
<evidence type="ECO:0000256" key="2">
    <source>
        <dbReference type="ARBA" id="ARBA00004305"/>
    </source>
</evidence>
<dbReference type="FunFam" id="3.90.190.20:FF:000020">
    <property type="entry name" value="Folylpolyglutamate synthase"/>
    <property type="match status" value="1"/>
</dbReference>
<evidence type="ECO:0000256" key="14">
    <source>
        <dbReference type="ARBA" id="ARBA00023128"/>
    </source>
</evidence>
<keyword evidence="8 17" id="KW-0436">Ligase</keyword>
<evidence type="ECO:0000256" key="16">
    <source>
        <dbReference type="ARBA" id="ARBA00047493"/>
    </source>
</evidence>
<dbReference type="GO" id="GO:0006730">
    <property type="term" value="P:one-carbon metabolic process"/>
    <property type="evidence" value="ECO:0007669"/>
    <property type="project" value="UniProtKB-KW"/>
</dbReference>
<feature type="binding site" evidence="19">
    <location>
        <position position="197"/>
    </location>
    <ligand>
        <name>Mg(2+)</name>
        <dbReference type="ChEBI" id="CHEBI:18420"/>
        <label>1</label>
    </ligand>
</feature>
<evidence type="ECO:0000256" key="18">
    <source>
        <dbReference type="PIRSR" id="PIRSR038895-1"/>
    </source>
</evidence>
<comment type="catalytic activity">
    <reaction evidence="16 17">
        <text>(6S)-5,6,7,8-tetrahydrofolyl-(gamma-L-Glu)(n) + L-glutamate + ATP = (6S)-5,6,7,8-tetrahydrofolyl-(gamma-L-Glu)(n+1) + ADP + phosphate + H(+)</text>
        <dbReference type="Rhea" id="RHEA:10580"/>
        <dbReference type="Rhea" id="RHEA-COMP:14738"/>
        <dbReference type="Rhea" id="RHEA-COMP:14740"/>
        <dbReference type="ChEBI" id="CHEBI:15378"/>
        <dbReference type="ChEBI" id="CHEBI:29985"/>
        <dbReference type="ChEBI" id="CHEBI:30616"/>
        <dbReference type="ChEBI" id="CHEBI:43474"/>
        <dbReference type="ChEBI" id="CHEBI:141005"/>
        <dbReference type="ChEBI" id="CHEBI:456216"/>
        <dbReference type="EC" id="6.3.2.17"/>
    </reaction>
</comment>
<keyword evidence="11" id="KW-0999">Mitochondrion inner membrane</keyword>
<comment type="pathway">
    <text evidence="4 17">Cofactor biosynthesis; tetrahydrofolylpolyglutamate biosynthesis.</text>
</comment>
<keyword evidence="7 17" id="KW-0554">One-carbon metabolism</keyword>
<feature type="binding site" evidence="18">
    <location>
        <position position="321"/>
    </location>
    <ligand>
        <name>ATP</name>
        <dbReference type="ChEBI" id="CHEBI:30616"/>
    </ligand>
</feature>
<evidence type="ECO:0000256" key="10">
    <source>
        <dbReference type="ARBA" id="ARBA00022741"/>
    </source>
</evidence>
<comment type="similarity">
    <text evidence="5 17">Belongs to the folylpolyglutamate synthase family.</text>
</comment>
<evidence type="ECO:0000256" key="13">
    <source>
        <dbReference type="ARBA" id="ARBA00022842"/>
    </source>
</evidence>
<evidence type="ECO:0000256" key="4">
    <source>
        <dbReference type="ARBA" id="ARBA00005150"/>
    </source>
</evidence>
<protein>
    <recommendedName>
        <fullName evidence="17">Folylpolyglutamate synthase</fullName>
        <ecNumber evidence="17">6.3.2.17</ecNumber>
    </recommendedName>
    <alternativeName>
        <fullName evidence="17">Folylpoly-gamma-glutamate synthetase</fullName>
    </alternativeName>
    <alternativeName>
        <fullName evidence="17">Tetrahydrofolylpolyglutamate synthase</fullName>
    </alternativeName>
</protein>
<dbReference type="GO" id="GO:0005759">
    <property type="term" value="C:mitochondrial matrix"/>
    <property type="evidence" value="ECO:0007669"/>
    <property type="project" value="UniProtKB-SubCell"/>
</dbReference>
<dbReference type="AlphaFoldDB" id="A0A8C2AF44"/>
<evidence type="ECO:0000256" key="1">
    <source>
        <dbReference type="ARBA" id="ARBA00004273"/>
    </source>
</evidence>
<dbReference type="GO" id="GO:0005524">
    <property type="term" value="F:ATP binding"/>
    <property type="evidence" value="ECO:0007669"/>
    <property type="project" value="UniProtKB-KW"/>
</dbReference>
<evidence type="ECO:0000313" key="21">
    <source>
        <dbReference type="Proteomes" id="UP000694700"/>
    </source>
</evidence>
<dbReference type="GO" id="GO:0005743">
    <property type="term" value="C:mitochondrial inner membrane"/>
    <property type="evidence" value="ECO:0007669"/>
    <property type="project" value="UniProtKB-SubCell"/>
</dbReference>
<keyword evidence="14" id="KW-0496">Mitochondrion</keyword>
<dbReference type="GO" id="GO:0005829">
    <property type="term" value="C:cytosol"/>
    <property type="evidence" value="ECO:0007669"/>
    <property type="project" value="TreeGrafter"/>
</dbReference>
<feature type="binding site" evidence="18">
    <location>
        <position position="335"/>
    </location>
    <ligand>
        <name>ATP</name>
        <dbReference type="ChEBI" id="CHEBI:30616"/>
    </ligand>
</feature>
<evidence type="ECO:0000256" key="19">
    <source>
        <dbReference type="PIRSR" id="PIRSR038895-2"/>
    </source>
</evidence>
<evidence type="ECO:0000313" key="20">
    <source>
        <dbReference type="Ensembl" id="ENSCCRP00015103935.1"/>
    </source>
</evidence>
<dbReference type="EC" id="6.3.2.17" evidence="17"/>
<organism evidence="20 21">
    <name type="scientific">Cyprinus carpio</name>
    <name type="common">Common carp</name>
    <dbReference type="NCBI Taxonomy" id="7962"/>
    <lineage>
        <taxon>Eukaryota</taxon>
        <taxon>Metazoa</taxon>
        <taxon>Chordata</taxon>
        <taxon>Craniata</taxon>
        <taxon>Vertebrata</taxon>
        <taxon>Euteleostomi</taxon>
        <taxon>Actinopterygii</taxon>
        <taxon>Neopterygii</taxon>
        <taxon>Teleostei</taxon>
        <taxon>Ostariophysi</taxon>
        <taxon>Cypriniformes</taxon>
        <taxon>Cyprinidae</taxon>
        <taxon>Cyprininae</taxon>
        <taxon>Cyprinus</taxon>
    </lineage>
</organism>
<dbReference type="InterPro" id="IPR036615">
    <property type="entry name" value="Mur_ligase_C_dom_sf"/>
</dbReference>
<keyword evidence="10 18" id="KW-0547">Nucleotide-binding</keyword>
<dbReference type="PIRSF" id="PIRSF038895">
    <property type="entry name" value="FPGS"/>
    <property type="match status" value="1"/>
</dbReference>
<comment type="function">
    <text evidence="17">Catalyzes conversion of folates to polyglutamate derivatives allowing concentration of folate compounds in the cell and the intracellular retention of these cofactors, which are important substrates for most of the folate-dependent enzymes that are involved in one-carbon transfer reactions involved in purine, pyrimidine and amino acid synthesis.</text>
</comment>
<keyword evidence="12 18" id="KW-0067">ATP-binding</keyword>
<feature type="binding site" evidence="19">
    <location>
        <position position="169"/>
    </location>
    <ligand>
        <name>Mg(2+)</name>
        <dbReference type="ChEBI" id="CHEBI:18420"/>
        <label>1</label>
    </ligand>
</feature>
<accession>A0A8C2AF44</accession>
<proteinExistence type="inferred from homology"/>
<keyword evidence="15" id="KW-0472">Membrane</keyword>
<evidence type="ECO:0000256" key="15">
    <source>
        <dbReference type="ARBA" id="ARBA00023136"/>
    </source>
</evidence>
<feature type="binding site" evidence="19">
    <location>
        <position position="99"/>
    </location>
    <ligand>
        <name>Mg(2+)</name>
        <dbReference type="ChEBI" id="CHEBI:18420"/>
        <label>1</label>
    </ligand>
</feature>
<comment type="cofactor">
    <cofactor evidence="17">
        <name>a monovalent cation</name>
        <dbReference type="ChEBI" id="CHEBI:60242"/>
    </cofactor>
    <text evidence="17">A monovalent cation.</text>
</comment>
<gene>
    <name evidence="20" type="primary">fpgs</name>
</gene>
<evidence type="ECO:0000256" key="9">
    <source>
        <dbReference type="ARBA" id="ARBA00022723"/>
    </source>
</evidence>
<dbReference type="Ensembl" id="ENSCCRT00015107279.1">
    <property type="protein sequence ID" value="ENSCCRP00015103935.1"/>
    <property type="gene ID" value="ENSCCRG00015041078.1"/>
</dbReference>
<dbReference type="Gene3D" id="3.90.190.20">
    <property type="entry name" value="Mur ligase, C-terminal domain"/>
    <property type="match status" value="1"/>
</dbReference>
<dbReference type="GO" id="GO:0046872">
    <property type="term" value="F:metal ion binding"/>
    <property type="evidence" value="ECO:0007669"/>
    <property type="project" value="UniProtKB-KW"/>
</dbReference>
<sequence length="534" mass="59329">YFWARLKLRSKSIVRHGMKSLRSCSVMNVFQDAVCTLNTLQTNASALEQVKRERGHPQLQLQAMRGFLQRAGLKVSGSTCAFTEQILRNYGFRTGFYSSPHLVQVRERIRINGQPIGKELFTKYFWQVYRRLEETKEAHGGSMPAYFRFLTILAFNVFLQEKVDLAVIEVGIGGAYDCTNIIRRPWVCGISSLGIDHTSILGDTIEKIAWQKGGIFKLGVPAFTVKQPVGPMKVLQERAEEIGCSLSVCPDLEEYESEGSLSLGLAGHHQRRNASLALQLSHTWLQRHFLTVEFSGVSPAPVFQPSPAMIKGLAETEWPGRNQTLKHGPVTYFLDGAHTTRSMLACVRWFNEVTPQHERNAGGSVVRVLLFNATGERDCAAMLKLLVPCHFDFAVFCPNITEAIATCNADQQNFNVSVENMLTRCLDNQQSWRVLNGQEEKPEAELLIGGGLPLVAERHSDTLVFPCILSALQWISQGRDSVLSNPNKCIIPLKPSINAKAAPLREAVSIHVLITGSLHLVGGSLKHLDPALNS</sequence>
<dbReference type="GO" id="GO:0004326">
    <property type="term" value="F:tetrahydrofolylpolyglutamate synthase activity"/>
    <property type="evidence" value="ECO:0007669"/>
    <property type="project" value="UniProtKB-EC"/>
</dbReference>